<evidence type="ECO:0000256" key="3">
    <source>
        <dbReference type="ARBA" id="ARBA00022741"/>
    </source>
</evidence>
<keyword evidence="5" id="KW-1278">Translocase</keyword>
<dbReference type="GO" id="GO:0140359">
    <property type="term" value="F:ABC-type transporter activity"/>
    <property type="evidence" value="ECO:0007669"/>
    <property type="project" value="InterPro"/>
</dbReference>
<dbReference type="PROSITE" id="PS00211">
    <property type="entry name" value="ABC_TRANSPORTER_1"/>
    <property type="match status" value="1"/>
</dbReference>
<dbReference type="InterPro" id="IPR015860">
    <property type="entry name" value="ABC_transpr_TagH-like"/>
</dbReference>
<dbReference type="Gene3D" id="3.40.50.300">
    <property type="entry name" value="P-loop containing nucleotide triphosphate hydrolases"/>
    <property type="match status" value="1"/>
</dbReference>
<evidence type="ECO:0000256" key="4">
    <source>
        <dbReference type="ARBA" id="ARBA00022840"/>
    </source>
</evidence>
<keyword evidence="8" id="KW-1185">Reference proteome</keyword>
<gene>
    <name evidence="7" type="ORF">FS935_08560</name>
</gene>
<name>A0A5C6VZC1_9BACI</name>
<organism evidence="7 8">
    <name type="scientific">Metabacillus litoralis</name>
    <dbReference type="NCBI Taxonomy" id="152268"/>
    <lineage>
        <taxon>Bacteria</taxon>
        <taxon>Bacillati</taxon>
        <taxon>Bacillota</taxon>
        <taxon>Bacilli</taxon>
        <taxon>Bacillales</taxon>
        <taxon>Bacillaceae</taxon>
        <taxon>Metabacillus</taxon>
    </lineage>
</organism>
<protein>
    <submittedName>
        <fullName evidence="7">ABC transporter ATP-binding protein</fullName>
    </submittedName>
</protein>
<evidence type="ECO:0000256" key="5">
    <source>
        <dbReference type="ARBA" id="ARBA00022967"/>
    </source>
</evidence>
<evidence type="ECO:0000256" key="1">
    <source>
        <dbReference type="ARBA" id="ARBA00005417"/>
    </source>
</evidence>
<evidence type="ECO:0000313" key="8">
    <source>
        <dbReference type="Proteomes" id="UP000321363"/>
    </source>
</evidence>
<dbReference type="InterPro" id="IPR003593">
    <property type="entry name" value="AAA+_ATPase"/>
</dbReference>
<dbReference type="InterPro" id="IPR003439">
    <property type="entry name" value="ABC_transporter-like_ATP-bd"/>
</dbReference>
<dbReference type="GO" id="GO:0016887">
    <property type="term" value="F:ATP hydrolysis activity"/>
    <property type="evidence" value="ECO:0007669"/>
    <property type="project" value="InterPro"/>
</dbReference>
<evidence type="ECO:0000256" key="2">
    <source>
        <dbReference type="ARBA" id="ARBA00022448"/>
    </source>
</evidence>
<dbReference type="PROSITE" id="PS50893">
    <property type="entry name" value="ABC_TRANSPORTER_2"/>
    <property type="match status" value="1"/>
</dbReference>
<keyword evidence="4 7" id="KW-0067">ATP-binding</keyword>
<comment type="caution">
    <text evidence="7">The sequence shown here is derived from an EMBL/GenBank/DDBJ whole genome shotgun (WGS) entry which is preliminary data.</text>
</comment>
<feature type="domain" description="ABC transporter" evidence="6">
    <location>
        <begin position="6"/>
        <end position="243"/>
    </location>
</feature>
<dbReference type="RefSeq" id="WP_146947566.1">
    <property type="nucleotide sequence ID" value="NZ_VOQF01000005.1"/>
</dbReference>
<reference evidence="7 8" key="1">
    <citation type="journal article" date="2005" name="Int. J. Syst. Evol. Microbiol.">
        <title>Bacillus litoralis sp. nov., isolated from a tidal flat of the Yellow Sea in Korea.</title>
        <authorList>
            <person name="Yoon J.H."/>
            <person name="Oh T.K."/>
        </authorList>
    </citation>
    <scope>NUCLEOTIDE SEQUENCE [LARGE SCALE GENOMIC DNA]</scope>
    <source>
        <strain evidence="7 8">SW-211</strain>
    </source>
</reference>
<dbReference type="Proteomes" id="UP000321363">
    <property type="component" value="Unassembled WGS sequence"/>
</dbReference>
<dbReference type="OrthoDB" id="9778870at2"/>
<proteinExistence type="inferred from homology"/>
<dbReference type="GO" id="GO:0016020">
    <property type="term" value="C:membrane"/>
    <property type="evidence" value="ECO:0007669"/>
    <property type="project" value="InterPro"/>
</dbReference>
<keyword evidence="3" id="KW-0547">Nucleotide-binding</keyword>
<evidence type="ECO:0000313" key="7">
    <source>
        <dbReference type="EMBL" id="TXC90949.1"/>
    </source>
</evidence>
<dbReference type="InterPro" id="IPR050683">
    <property type="entry name" value="Bact_Polysacc_Export_ATP-bd"/>
</dbReference>
<dbReference type="GO" id="GO:0005524">
    <property type="term" value="F:ATP binding"/>
    <property type="evidence" value="ECO:0007669"/>
    <property type="project" value="UniProtKB-KW"/>
</dbReference>
<accession>A0A5C6VZC1</accession>
<dbReference type="SUPFAM" id="SSF52540">
    <property type="entry name" value="P-loop containing nucleoside triphosphate hydrolases"/>
    <property type="match status" value="1"/>
</dbReference>
<dbReference type="SMART" id="SM00382">
    <property type="entry name" value="AAA"/>
    <property type="match status" value="1"/>
</dbReference>
<dbReference type="InterPro" id="IPR027417">
    <property type="entry name" value="P-loop_NTPase"/>
</dbReference>
<dbReference type="AlphaFoldDB" id="A0A5C6VZC1"/>
<dbReference type="PANTHER" id="PTHR46743:SF2">
    <property type="entry name" value="TEICHOIC ACIDS EXPORT ATP-BINDING PROTEIN TAGH"/>
    <property type="match status" value="1"/>
</dbReference>
<dbReference type="PANTHER" id="PTHR46743">
    <property type="entry name" value="TEICHOIC ACIDS EXPORT ATP-BINDING PROTEIN TAGH"/>
    <property type="match status" value="1"/>
</dbReference>
<comment type="similarity">
    <text evidence="1">Belongs to the ABC transporter superfamily.</text>
</comment>
<dbReference type="Pfam" id="PF00005">
    <property type="entry name" value="ABC_tran"/>
    <property type="match status" value="1"/>
</dbReference>
<dbReference type="CDD" id="cd03220">
    <property type="entry name" value="ABC_KpsT_Wzt"/>
    <property type="match status" value="1"/>
</dbReference>
<dbReference type="InterPro" id="IPR017871">
    <property type="entry name" value="ABC_transporter-like_CS"/>
</dbReference>
<sequence>MSDSIIELKDLWVSYPRQQEGLIRNPFKKRVKKPDFWALRGLNFEVKKGEVLGVIGRNGSGKSTLLKILSGLIIPDQGEFIQNGKRPILLSLGAGFEQDLTGIENIYLNGLLLGQTKEQIDQKMDEIIDFSELGDFVHEPVRTYSSGMRSRLAFAIAITIDPEILLIDEVLGVGDQAFREKSKTAILEKIKQNRTVIIVTHSPSLVRELCDRCVWIHVGEQKAVGEANQVVTDYVKFMNEAARKK</sequence>
<keyword evidence="2" id="KW-0813">Transport</keyword>
<dbReference type="EMBL" id="VOQF01000005">
    <property type="protein sequence ID" value="TXC90949.1"/>
    <property type="molecule type" value="Genomic_DNA"/>
</dbReference>
<evidence type="ECO:0000259" key="6">
    <source>
        <dbReference type="PROSITE" id="PS50893"/>
    </source>
</evidence>